<evidence type="ECO:0000256" key="4">
    <source>
        <dbReference type="ARBA" id="ARBA00022989"/>
    </source>
</evidence>
<keyword evidence="3 7" id="KW-0812">Transmembrane</keyword>
<dbReference type="EMBL" id="RWIC01002279">
    <property type="protein sequence ID" value="TKC33851.1"/>
    <property type="molecule type" value="Genomic_DNA"/>
</dbReference>
<keyword evidence="4 7" id="KW-1133">Transmembrane helix</keyword>
<evidence type="ECO:0000256" key="2">
    <source>
        <dbReference type="ARBA" id="ARBA00006744"/>
    </source>
</evidence>
<comment type="similarity">
    <text evidence="2">Belongs to the TMEM183 family.</text>
</comment>
<dbReference type="PANTHER" id="PTHR20988:SF2">
    <property type="entry name" value="TRANSMEMBRANE PROTEIN 183A-RELATED"/>
    <property type="match status" value="1"/>
</dbReference>
<dbReference type="PANTHER" id="PTHR20988">
    <property type="entry name" value="TRANSMEMBRANE PROTEIN 183A-RELATED"/>
    <property type="match status" value="1"/>
</dbReference>
<evidence type="ECO:0000256" key="5">
    <source>
        <dbReference type="ARBA" id="ARBA00023136"/>
    </source>
</evidence>
<dbReference type="GO" id="GO:0016020">
    <property type="term" value="C:membrane"/>
    <property type="evidence" value="ECO:0007669"/>
    <property type="project" value="UniProtKB-SubCell"/>
</dbReference>
<dbReference type="GO" id="GO:0031647">
    <property type="term" value="P:regulation of protein stability"/>
    <property type="evidence" value="ECO:0007669"/>
    <property type="project" value="TreeGrafter"/>
</dbReference>
<protein>
    <recommendedName>
        <fullName evidence="10">Transmembrane protein 183A</fullName>
    </recommendedName>
</protein>
<comment type="subcellular location">
    <subcellularLocation>
        <location evidence="1">Membrane</location>
        <topology evidence="1">Single-pass membrane protein</topology>
    </subcellularLocation>
</comment>
<gene>
    <name evidence="8" type="ORF">EI555_016373</name>
</gene>
<name>A0A4U1ECP6_MONMO</name>
<comment type="caution">
    <text evidence="8">The sequence shown here is derived from an EMBL/GenBank/DDBJ whole genome shotgun (WGS) entry which is preliminary data.</text>
</comment>
<dbReference type="AlphaFoldDB" id="A0A4U1ECP6"/>
<feature type="region of interest" description="Disordered" evidence="6">
    <location>
        <begin position="103"/>
        <end position="127"/>
    </location>
</feature>
<evidence type="ECO:0000256" key="1">
    <source>
        <dbReference type="ARBA" id="ARBA00004167"/>
    </source>
</evidence>
<feature type="transmembrane region" description="Helical" evidence="7">
    <location>
        <begin position="405"/>
        <end position="425"/>
    </location>
</feature>
<evidence type="ECO:0000256" key="3">
    <source>
        <dbReference type="ARBA" id="ARBA00022692"/>
    </source>
</evidence>
<evidence type="ECO:0008006" key="10">
    <source>
        <dbReference type="Google" id="ProtNLM"/>
    </source>
</evidence>
<dbReference type="InterPro" id="IPR026509">
    <property type="entry name" value="TMEM183"/>
</dbReference>
<keyword evidence="5 7" id="KW-0472">Membrane</keyword>
<organism evidence="8 9">
    <name type="scientific">Monodon monoceros</name>
    <name type="common">Narwhal</name>
    <name type="synonym">Ceratodon monodon</name>
    <dbReference type="NCBI Taxonomy" id="40151"/>
    <lineage>
        <taxon>Eukaryota</taxon>
        <taxon>Metazoa</taxon>
        <taxon>Chordata</taxon>
        <taxon>Craniata</taxon>
        <taxon>Vertebrata</taxon>
        <taxon>Euteleostomi</taxon>
        <taxon>Mammalia</taxon>
        <taxon>Eutheria</taxon>
        <taxon>Laurasiatheria</taxon>
        <taxon>Artiodactyla</taxon>
        <taxon>Whippomorpha</taxon>
        <taxon>Cetacea</taxon>
        <taxon>Odontoceti</taxon>
        <taxon>Monodontidae</taxon>
        <taxon>Monodon</taxon>
    </lineage>
</organism>
<accession>A0A4U1ECP6</accession>
<sequence>MARGPGPLTRPRPDTVAMPKRGKRLKFRAQDACSGRVTVADYANSDPAVVRSGRVKKAVANAVQQEVKSLCGLEASQVPAVEAFSGAGEPCDIIDSSDEIDAQEESIHERTASRKKKSKRHKEDLDGAGGEEYPMDIWLLLASYIRPEDIVNFSLICKNAWTVTCTAAFWTRLYRRHYTLDASLPLRLRPESMEKLRCLRACVIRSLYHMYEPFAARISKNPAIPESTPSTLKNSKHLQSAHYCQAQGWVVSETISSIACVGHWSRCVGSRSVCPLKPSPLFLMEQQDLQGMSEGQDSWHGGRPTPYPLGELANRKVIFIFLQCLLFWCRKIVGNRQEPMWEFNFKFKKQVCAFIISLLVRVILNSLQSPRLKSKCMGGLQPPIQYEDVHTNPDQDCCLLQVTTLNFIFIPIVMGMIFTLFTINVSTDMRHHRVRLVFQDSPVHGGRKLRSEQGVQVILDPVHSIRLFDWWHPQYPFSLRA</sequence>
<evidence type="ECO:0000313" key="8">
    <source>
        <dbReference type="EMBL" id="TKC33851.1"/>
    </source>
</evidence>
<evidence type="ECO:0000313" key="9">
    <source>
        <dbReference type="Proteomes" id="UP000308365"/>
    </source>
</evidence>
<reference evidence="9" key="1">
    <citation type="journal article" date="2019" name="IScience">
        <title>Narwhal Genome Reveals Long-Term Low Genetic Diversity despite Current Large Abundance Size.</title>
        <authorList>
            <person name="Westbury M.V."/>
            <person name="Petersen B."/>
            <person name="Garde E."/>
            <person name="Heide-Jorgensen M.P."/>
            <person name="Lorenzen E.D."/>
        </authorList>
    </citation>
    <scope>NUCLEOTIDE SEQUENCE [LARGE SCALE GENOMIC DNA]</scope>
</reference>
<dbReference type="GO" id="GO:0019005">
    <property type="term" value="C:SCF ubiquitin ligase complex"/>
    <property type="evidence" value="ECO:0007669"/>
    <property type="project" value="TreeGrafter"/>
</dbReference>
<proteinExistence type="inferred from homology"/>
<dbReference type="InterPro" id="IPR036047">
    <property type="entry name" value="F-box-like_dom_sf"/>
</dbReference>
<dbReference type="SUPFAM" id="SSF81383">
    <property type="entry name" value="F-box domain"/>
    <property type="match status" value="1"/>
</dbReference>
<dbReference type="Proteomes" id="UP000308365">
    <property type="component" value="Unassembled WGS sequence"/>
</dbReference>
<evidence type="ECO:0000256" key="6">
    <source>
        <dbReference type="SAM" id="MobiDB-lite"/>
    </source>
</evidence>
<evidence type="ECO:0000256" key="7">
    <source>
        <dbReference type="SAM" id="Phobius"/>
    </source>
</evidence>